<evidence type="ECO:0000313" key="1">
    <source>
        <dbReference type="EMBL" id="KAJ0016617.1"/>
    </source>
</evidence>
<dbReference type="EMBL" id="CM047747">
    <property type="protein sequence ID" value="KAJ0016617.1"/>
    <property type="molecule type" value="Genomic_DNA"/>
</dbReference>
<gene>
    <name evidence="1" type="ORF">Pint_10520</name>
</gene>
<accession>A0ACC0XEY8</accession>
<evidence type="ECO:0000313" key="2">
    <source>
        <dbReference type="Proteomes" id="UP001163603"/>
    </source>
</evidence>
<organism evidence="1 2">
    <name type="scientific">Pistacia integerrima</name>
    <dbReference type="NCBI Taxonomy" id="434235"/>
    <lineage>
        <taxon>Eukaryota</taxon>
        <taxon>Viridiplantae</taxon>
        <taxon>Streptophyta</taxon>
        <taxon>Embryophyta</taxon>
        <taxon>Tracheophyta</taxon>
        <taxon>Spermatophyta</taxon>
        <taxon>Magnoliopsida</taxon>
        <taxon>eudicotyledons</taxon>
        <taxon>Gunneridae</taxon>
        <taxon>Pentapetalae</taxon>
        <taxon>rosids</taxon>
        <taxon>malvids</taxon>
        <taxon>Sapindales</taxon>
        <taxon>Anacardiaceae</taxon>
        <taxon>Pistacia</taxon>
    </lineage>
</organism>
<reference evidence="2" key="1">
    <citation type="journal article" date="2023" name="G3 (Bethesda)">
        <title>Genome assembly and association tests identify interacting loci associated with vigor, precocity, and sex in interspecific pistachio rootstocks.</title>
        <authorList>
            <person name="Palmer W."/>
            <person name="Jacygrad E."/>
            <person name="Sagayaradj S."/>
            <person name="Cavanaugh K."/>
            <person name="Han R."/>
            <person name="Bertier L."/>
            <person name="Beede B."/>
            <person name="Kafkas S."/>
            <person name="Golino D."/>
            <person name="Preece J."/>
            <person name="Michelmore R."/>
        </authorList>
    </citation>
    <scope>NUCLEOTIDE SEQUENCE [LARGE SCALE GENOMIC DNA]</scope>
</reference>
<dbReference type="Proteomes" id="UP001163603">
    <property type="component" value="Chromosome 12"/>
</dbReference>
<keyword evidence="2" id="KW-1185">Reference proteome</keyword>
<protein>
    <submittedName>
        <fullName evidence="1">Uncharacterized protein</fullName>
    </submittedName>
</protein>
<proteinExistence type="predicted"/>
<comment type="caution">
    <text evidence="1">The sequence shown here is derived from an EMBL/GenBank/DDBJ whole genome shotgun (WGS) entry which is preliminary data.</text>
</comment>
<name>A0ACC0XEY8_9ROSI</name>
<sequence length="279" mass="30988">MTVNSQEHEISKGWPFGLEIMNARLEVMESRQQAAPAVVDQPYSIQMRSISFSSISSSNLDTESTASFFQDHSVSLGKLIGLKAGDRRRSLYFPNAFHFEEGNQKISSATGGSPQPDHIAHISQNGELVCRIDKSALRSTAATRATVSARITAGLKPNARPTTSPFRISKQKPLSHRIFRSPVEMSCCVETLLPFHTATASALLTSMLSVSRRSYGWTPEGKSMLGLKGHMSIIIGYRNCKLNEAKMILEKENFQKKHELLKGKTRLDEEQATKVEYLD</sequence>